<protein>
    <submittedName>
        <fullName evidence="1">Uncharacterized protein</fullName>
    </submittedName>
</protein>
<evidence type="ECO:0000313" key="1">
    <source>
        <dbReference type="EMBL" id="EHC99395.1"/>
    </source>
</evidence>
<name>G5SHE1_SALET</name>
<dbReference type="Proteomes" id="UP000003536">
    <property type="component" value="Unassembled WGS sequence"/>
</dbReference>
<sequence>AICWKNWPLRGRGAVREVCDLLLLAQGKLDEAKGQSI</sequence>
<comment type="caution">
    <text evidence="1">The sequence shown here is derived from an EMBL/GenBank/DDBJ whole genome shotgun (WGS) entry which is preliminary data.</text>
</comment>
<dbReference type="AlphaFoldDB" id="G5SHE1"/>
<dbReference type="EMBL" id="AFCX01001641">
    <property type="protein sequence ID" value="EHC99395.1"/>
    <property type="molecule type" value="Genomic_DNA"/>
</dbReference>
<evidence type="ECO:0000313" key="2">
    <source>
        <dbReference type="Proteomes" id="UP000003536"/>
    </source>
</evidence>
<gene>
    <name evidence="1" type="ORF">LTSEWAN_5025</name>
</gene>
<accession>G5SHE1</accession>
<proteinExistence type="predicted"/>
<feature type="non-terminal residue" evidence="1">
    <location>
        <position position="1"/>
    </location>
</feature>
<organism evidence="1 2">
    <name type="scientific">Salmonella enterica subsp. enterica serovar Wandsworth str. A4-580</name>
    <dbReference type="NCBI Taxonomy" id="913086"/>
    <lineage>
        <taxon>Bacteria</taxon>
        <taxon>Pseudomonadati</taxon>
        <taxon>Pseudomonadota</taxon>
        <taxon>Gammaproteobacteria</taxon>
        <taxon>Enterobacterales</taxon>
        <taxon>Enterobacteriaceae</taxon>
        <taxon>Salmonella</taxon>
    </lineage>
</organism>
<reference evidence="1 2" key="1">
    <citation type="journal article" date="2011" name="BMC Genomics">
        <title>Genome sequencing reveals diversification of virulence factor content and possible host adaptation in distinct subpopulations of Salmonella enterica.</title>
        <authorList>
            <person name="den Bakker H.C."/>
            <person name="Moreno Switt A.I."/>
            <person name="Govoni G."/>
            <person name="Cummings C.A."/>
            <person name="Ranieri M.L."/>
            <person name="Degoricija L."/>
            <person name="Hoelzer K."/>
            <person name="Rodriguez-Rivera L.D."/>
            <person name="Brown S."/>
            <person name="Bolchacova E."/>
            <person name="Furtado M.R."/>
            <person name="Wiedmann M."/>
        </authorList>
    </citation>
    <scope>NUCLEOTIDE SEQUENCE [LARGE SCALE GENOMIC DNA]</scope>
    <source>
        <strain evidence="1 2">A4-580</strain>
    </source>
</reference>